<dbReference type="EMBL" id="SGJD01001045">
    <property type="protein sequence ID" value="KAB0402197.1"/>
    <property type="molecule type" value="Genomic_DNA"/>
</dbReference>
<reference evidence="4 5" key="1">
    <citation type="journal article" date="2019" name="PLoS ONE">
        <title>Genomic analyses reveal an absence of contemporary introgressive admixture between fin whales and blue whales, despite known hybrids.</title>
        <authorList>
            <person name="Westbury M.V."/>
            <person name="Petersen B."/>
            <person name="Lorenzen E.D."/>
        </authorList>
    </citation>
    <scope>NUCLEOTIDE SEQUENCE [LARGE SCALE GENOMIC DNA]</scope>
    <source>
        <strain evidence="4">FinWhale-01</strain>
    </source>
</reference>
<dbReference type="PANTHER" id="PTHR24250">
    <property type="entry name" value="CHYMOTRYPSIN-RELATED"/>
    <property type="match status" value="1"/>
</dbReference>
<gene>
    <name evidence="4" type="ORF">E2I00_000357</name>
</gene>
<dbReference type="InterPro" id="IPR043504">
    <property type="entry name" value="Peptidase_S1_PA_chymotrypsin"/>
</dbReference>
<sequence>MVSAAALSGDGSDERDALGAVLRLPCFCQVSGDQDREPEKAGNQQKSERVLGSGAAAAAPGLQLLAPAQPPAACGIQKSNPVETSEEGLVEDEEFPWVVSLQDVQYTHLAFGSVLSEFWVLSIASAFQNRPVPLLRSLRGPPRFPCSLSRKDAVAIVGIAKMDAKLIAHKEYPVNTIIIHEDFDNKTMKNNIALLKTDTAMQFNNLVRPICFLGRKLQMPPALQNCWVAGWNPTSAVNAFLLLEGATGNHMTMSILRKISVKDIDLCPLKKIEKTGCGNHIEMETDAVCLGDPGNPVMCELKELSLWVLRGILSQGGEKCPGLFLYIKVEDYSNWITSKTKKTSPPLSAFHHWEDPIPFPSHSSRDVVTQKKHAGLSQVGRSQPHFQGQKRATVHSWSQMANGTPVSLDFREKGLRESDKSEVAIQPMYYDYYGGEVGEGGSLSGQNRLHQPQEIILFFSVLVVFGNGVLV</sequence>
<dbReference type="GO" id="GO:0004252">
    <property type="term" value="F:serine-type endopeptidase activity"/>
    <property type="evidence" value="ECO:0007669"/>
    <property type="project" value="InterPro"/>
</dbReference>
<dbReference type="GO" id="GO:0006508">
    <property type="term" value="P:proteolysis"/>
    <property type="evidence" value="ECO:0007669"/>
    <property type="project" value="InterPro"/>
</dbReference>
<dbReference type="AlphaFoldDB" id="A0A6A1Q3U8"/>
<dbReference type="InterPro" id="IPR001254">
    <property type="entry name" value="Trypsin_dom"/>
</dbReference>
<dbReference type="Proteomes" id="UP000437017">
    <property type="component" value="Unassembled WGS sequence"/>
</dbReference>
<dbReference type="PANTHER" id="PTHR24250:SF45">
    <property type="entry name" value="INACTIVE SERINE PROTEASE 54"/>
    <property type="match status" value="1"/>
</dbReference>
<feature type="region of interest" description="Disordered" evidence="2">
    <location>
        <begin position="33"/>
        <end position="52"/>
    </location>
</feature>
<feature type="domain" description="Peptidase S1" evidence="3">
    <location>
        <begin position="82"/>
        <end position="341"/>
    </location>
</feature>
<evidence type="ECO:0000313" key="5">
    <source>
        <dbReference type="Proteomes" id="UP000437017"/>
    </source>
</evidence>
<keyword evidence="5" id="KW-1185">Reference proteome</keyword>
<proteinExistence type="predicted"/>
<dbReference type="SMART" id="SM00020">
    <property type="entry name" value="Tryp_SPc"/>
    <property type="match status" value="1"/>
</dbReference>
<dbReference type="PROSITE" id="PS50240">
    <property type="entry name" value="TRYPSIN_DOM"/>
    <property type="match status" value="1"/>
</dbReference>
<protein>
    <recommendedName>
        <fullName evidence="3">Peptidase S1 domain-containing protein</fullName>
    </recommendedName>
</protein>
<dbReference type="Pfam" id="PF00089">
    <property type="entry name" value="Trypsin"/>
    <property type="match status" value="1"/>
</dbReference>
<comment type="caution">
    <text evidence="4">The sequence shown here is derived from an EMBL/GenBank/DDBJ whole genome shotgun (WGS) entry which is preliminary data.</text>
</comment>
<evidence type="ECO:0000256" key="1">
    <source>
        <dbReference type="ARBA" id="ARBA00023157"/>
    </source>
</evidence>
<evidence type="ECO:0000313" key="4">
    <source>
        <dbReference type="EMBL" id="KAB0402197.1"/>
    </source>
</evidence>
<dbReference type="OrthoDB" id="6261922at2759"/>
<organism evidence="4 5">
    <name type="scientific">Balaenoptera physalus</name>
    <name type="common">Fin whale</name>
    <name type="synonym">Balaena physalus</name>
    <dbReference type="NCBI Taxonomy" id="9770"/>
    <lineage>
        <taxon>Eukaryota</taxon>
        <taxon>Metazoa</taxon>
        <taxon>Chordata</taxon>
        <taxon>Craniata</taxon>
        <taxon>Vertebrata</taxon>
        <taxon>Euteleostomi</taxon>
        <taxon>Mammalia</taxon>
        <taxon>Eutheria</taxon>
        <taxon>Laurasiatheria</taxon>
        <taxon>Artiodactyla</taxon>
        <taxon>Whippomorpha</taxon>
        <taxon>Cetacea</taxon>
        <taxon>Mysticeti</taxon>
        <taxon>Balaenopteridae</taxon>
        <taxon>Balaenoptera</taxon>
    </lineage>
</organism>
<name>A0A6A1Q3U8_BALPH</name>
<evidence type="ECO:0000256" key="2">
    <source>
        <dbReference type="SAM" id="MobiDB-lite"/>
    </source>
</evidence>
<keyword evidence="1" id="KW-1015">Disulfide bond</keyword>
<evidence type="ECO:0000259" key="3">
    <source>
        <dbReference type="PROSITE" id="PS50240"/>
    </source>
</evidence>
<dbReference type="InterPro" id="IPR009003">
    <property type="entry name" value="Peptidase_S1_PA"/>
</dbReference>
<dbReference type="SUPFAM" id="SSF50494">
    <property type="entry name" value="Trypsin-like serine proteases"/>
    <property type="match status" value="1"/>
</dbReference>
<accession>A0A6A1Q3U8</accession>
<dbReference type="Gene3D" id="2.40.10.10">
    <property type="entry name" value="Trypsin-like serine proteases"/>
    <property type="match status" value="1"/>
</dbReference>